<feature type="domain" description="HTH tetR-type" evidence="5">
    <location>
        <begin position="1"/>
        <end position="61"/>
    </location>
</feature>
<protein>
    <submittedName>
        <fullName evidence="6">TetR/AcrR family transcriptional regulator</fullName>
    </submittedName>
</protein>
<evidence type="ECO:0000256" key="3">
    <source>
        <dbReference type="ARBA" id="ARBA00023163"/>
    </source>
</evidence>
<evidence type="ECO:0000313" key="6">
    <source>
        <dbReference type="EMBL" id="MFC0708636.1"/>
    </source>
</evidence>
<accession>A0ABV6SGH8</accession>
<dbReference type="InterPro" id="IPR001647">
    <property type="entry name" value="HTH_TetR"/>
</dbReference>
<name>A0ABV6SGH8_AZOPA</name>
<dbReference type="EMBL" id="JBHLSS010000022">
    <property type="protein sequence ID" value="MFC0708636.1"/>
    <property type="molecule type" value="Genomic_DNA"/>
</dbReference>
<reference evidence="6 7" key="1">
    <citation type="submission" date="2024-09" db="EMBL/GenBank/DDBJ databases">
        <authorList>
            <person name="Sun Q."/>
            <person name="Mori K."/>
        </authorList>
    </citation>
    <scope>NUCLEOTIDE SEQUENCE [LARGE SCALE GENOMIC DNA]</scope>
    <source>
        <strain evidence="6 7">NCAIM B.01794</strain>
    </source>
</reference>
<dbReference type="Gene3D" id="1.10.357.10">
    <property type="entry name" value="Tetracycline Repressor, domain 2"/>
    <property type="match status" value="1"/>
</dbReference>
<dbReference type="PRINTS" id="PR00455">
    <property type="entry name" value="HTHTETR"/>
</dbReference>
<dbReference type="Pfam" id="PF16925">
    <property type="entry name" value="TetR_C_13"/>
    <property type="match status" value="1"/>
</dbReference>
<keyword evidence="7" id="KW-1185">Reference proteome</keyword>
<dbReference type="InterPro" id="IPR036271">
    <property type="entry name" value="Tet_transcr_reg_TetR-rel_C_sf"/>
</dbReference>
<feature type="DNA-binding region" description="H-T-H motif" evidence="4">
    <location>
        <begin position="24"/>
        <end position="43"/>
    </location>
</feature>
<organism evidence="6 7">
    <name type="scientific">Azorhizophilus paspali</name>
    <name type="common">Azotobacter paspali</name>
    <dbReference type="NCBI Taxonomy" id="69963"/>
    <lineage>
        <taxon>Bacteria</taxon>
        <taxon>Pseudomonadati</taxon>
        <taxon>Pseudomonadota</taxon>
        <taxon>Gammaproteobacteria</taxon>
        <taxon>Pseudomonadales</taxon>
        <taxon>Pseudomonadaceae</taxon>
        <taxon>Azorhizophilus</taxon>
    </lineage>
</organism>
<dbReference type="PANTHER" id="PTHR47506">
    <property type="entry name" value="TRANSCRIPTIONAL REGULATORY PROTEIN"/>
    <property type="match status" value="1"/>
</dbReference>
<dbReference type="SUPFAM" id="SSF48498">
    <property type="entry name" value="Tetracyclin repressor-like, C-terminal domain"/>
    <property type="match status" value="1"/>
</dbReference>
<keyword evidence="2 4" id="KW-0238">DNA-binding</keyword>
<dbReference type="Proteomes" id="UP001589891">
    <property type="component" value="Unassembled WGS sequence"/>
</dbReference>
<evidence type="ECO:0000256" key="4">
    <source>
        <dbReference type="PROSITE-ProRule" id="PRU00335"/>
    </source>
</evidence>
<proteinExistence type="predicted"/>
<sequence>MSKRQEIVDTATRLFESNGFHAVGVDTIIAESKVAKMTMYRHFHKKNQLIVEVLNNREAYCAQSLAEYVNQHSSPIARIKSVFEWHENWFRNATFSGCMFAHAASEFNDDEDGIKSTAATQKARLKSYIEELLKHIVSPTEADRLSRLFIMLLDGATLTAQVMNQPEAAMEAWGAAKVLLRESIDFE</sequence>
<dbReference type="PROSITE" id="PS50977">
    <property type="entry name" value="HTH_TETR_2"/>
    <property type="match status" value="1"/>
</dbReference>
<gene>
    <name evidence="6" type="ORF">ACFFGX_03175</name>
</gene>
<dbReference type="InterPro" id="IPR009057">
    <property type="entry name" value="Homeodomain-like_sf"/>
</dbReference>
<dbReference type="RefSeq" id="WP_376942791.1">
    <property type="nucleotide sequence ID" value="NZ_CP183182.1"/>
</dbReference>
<keyword evidence="3" id="KW-0804">Transcription</keyword>
<keyword evidence="1" id="KW-0805">Transcription regulation</keyword>
<comment type="caution">
    <text evidence="6">The sequence shown here is derived from an EMBL/GenBank/DDBJ whole genome shotgun (WGS) entry which is preliminary data.</text>
</comment>
<evidence type="ECO:0000256" key="2">
    <source>
        <dbReference type="ARBA" id="ARBA00023125"/>
    </source>
</evidence>
<dbReference type="SUPFAM" id="SSF46689">
    <property type="entry name" value="Homeodomain-like"/>
    <property type="match status" value="1"/>
</dbReference>
<dbReference type="InterPro" id="IPR011075">
    <property type="entry name" value="TetR_C"/>
</dbReference>
<evidence type="ECO:0000259" key="5">
    <source>
        <dbReference type="PROSITE" id="PS50977"/>
    </source>
</evidence>
<dbReference type="PANTHER" id="PTHR47506:SF1">
    <property type="entry name" value="HTH-TYPE TRANSCRIPTIONAL REGULATOR YJDC"/>
    <property type="match status" value="1"/>
</dbReference>
<evidence type="ECO:0000313" key="7">
    <source>
        <dbReference type="Proteomes" id="UP001589891"/>
    </source>
</evidence>
<evidence type="ECO:0000256" key="1">
    <source>
        <dbReference type="ARBA" id="ARBA00023015"/>
    </source>
</evidence>
<dbReference type="Pfam" id="PF00440">
    <property type="entry name" value="TetR_N"/>
    <property type="match status" value="1"/>
</dbReference>